<evidence type="ECO:0000256" key="1">
    <source>
        <dbReference type="SAM" id="Phobius"/>
    </source>
</evidence>
<comment type="caution">
    <text evidence="2">The sequence shown here is derived from an EMBL/GenBank/DDBJ whole genome shotgun (WGS) entry which is preliminary data.</text>
</comment>
<dbReference type="EMBL" id="PYSV01000004">
    <property type="protein sequence ID" value="PTA68646.1"/>
    <property type="molecule type" value="Genomic_DNA"/>
</dbReference>
<keyword evidence="1" id="KW-0472">Membrane</keyword>
<organism evidence="2 3">
    <name type="scientific">Deinococcus arcticus</name>
    <dbReference type="NCBI Taxonomy" id="2136176"/>
    <lineage>
        <taxon>Bacteria</taxon>
        <taxon>Thermotogati</taxon>
        <taxon>Deinococcota</taxon>
        <taxon>Deinococci</taxon>
        <taxon>Deinococcales</taxon>
        <taxon>Deinococcaceae</taxon>
        <taxon>Deinococcus</taxon>
    </lineage>
</organism>
<gene>
    <name evidence="2" type="ORF">C8263_05170</name>
</gene>
<feature type="transmembrane region" description="Helical" evidence="1">
    <location>
        <begin position="121"/>
        <end position="141"/>
    </location>
</feature>
<accession>A0A2T3W9S5</accession>
<keyword evidence="3" id="KW-1185">Reference proteome</keyword>
<dbReference type="OrthoDB" id="70313at2"/>
<feature type="transmembrane region" description="Helical" evidence="1">
    <location>
        <begin position="153"/>
        <end position="173"/>
    </location>
</feature>
<dbReference type="Proteomes" id="UP000240317">
    <property type="component" value="Unassembled WGS sequence"/>
</dbReference>
<evidence type="ECO:0000313" key="3">
    <source>
        <dbReference type="Proteomes" id="UP000240317"/>
    </source>
</evidence>
<evidence type="ECO:0000313" key="2">
    <source>
        <dbReference type="EMBL" id="PTA68646.1"/>
    </source>
</evidence>
<sequence>MSSMPGPLTEYLDAVTAPFPADTAARLRAELGGHALAAAEALADQGHPDPLGAALADLGWVREVRRALERQHYTQAEDETLLACRFWRRAEPSSPVSLGLGVATLLGAPLALLWLERPVAWGVYGALCALILTVAVLERWLPRRFPARSARVLRALVRLGFVPAVLIGFQALSLSGQDTLWAVLLGTGVGFWLTARREWQTLWPLRRKALAGAR</sequence>
<keyword evidence="1" id="KW-0812">Transmembrane</keyword>
<dbReference type="AlphaFoldDB" id="A0A2T3W9S5"/>
<protein>
    <submittedName>
        <fullName evidence="2">Uncharacterized protein</fullName>
    </submittedName>
</protein>
<proteinExistence type="predicted"/>
<feature type="transmembrane region" description="Helical" evidence="1">
    <location>
        <begin position="179"/>
        <end position="195"/>
    </location>
</feature>
<name>A0A2T3W9S5_9DEIO</name>
<feature type="transmembrane region" description="Helical" evidence="1">
    <location>
        <begin position="95"/>
        <end position="115"/>
    </location>
</feature>
<reference evidence="2 3" key="1">
    <citation type="submission" date="2018-03" db="EMBL/GenBank/DDBJ databases">
        <title>Draft genome of Deinococcus sp. OD32.</title>
        <authorList>
            <person name="Wang X.-P."/>
            <person name="Du Z.-J."/>
        </authorList>
    </citation>
    <scope>NUCLEOTIDE SEQUENCE [LARGE SCALE GENOMIC DNA]</scope>
    <source>
        <strain evidence="2 3">OD32</strain>
    </source>
</reference>
<keyword evidence="1" id="KW-1133">Transmembrane helix</keyword>
<dbReference type="RefSeq" id="WP_107137065.1">
    <property type="nucleotide sequence ID" value="NZ_PYSV01000004.1"/>
</dbReference>